<reference evidence="1 2" key="1">
    <citation type="submission" date="2021-06" db="EMBL/GenBank/DDBJ databases">
        <authorList>
            <person name="Palmer J.M."/>
        </authorList>
    </citation>
    <scope>NUCLEOTIDE SEQUENCE [LARGE SCALE GENOMIC DNA]</scope>
    <source>
        <strain evidence="2">if_2019</strain>
        <tissue evidence="1">Muscle</tissue>
    </source>
</reference>
<protein>
    <submittedName>
        <fullName evidence="1">Uncharacterized protein</fullName>
    </submittedName>
</protein>
<gene>
    <name evidence="1" type="ORF">ILYODFUR_036040</name>
</gene>
<evidence type="ECO:0000313" key="1">
    <source>
        <dbReference type="EMBL" id="MEQ2250065.1"/>
    </source>
</evidence>
<keyword evidence="2" id="KW-1185">Reference proteome</keyword>
<proteinExistence type="predicted"/>
<comment type="caution">
    <text evidence="1">The sequence shown here is derived from an EMBL/GenBank/DDBJ whole genome shotgun (WGS) entry which is preliminary data.</text>
</comment>
<dbReference type="Proteomes" id="UP001482620">
    <property type="component" value="Unassembled WGS sequence"/>
</dbReference>
<sequence>MNSLKYEASLNQNLVYSSRNVERIYHLDFQHDRGPTTYCQIYTQITFLLLKECNQINGWIFLKFSALYYAATMNDTFPGLIIKHSSLFQQTLTDNLLQISGSGFGIAEQTDELRGRCHRTNTQ</sequence>
<organism evidence="1 2">
    <name type="scientific">Ilyodon furcidens</name>
    <name type="common">goldbreast splitfin</name>
    <dbReference type="NCBI Taxonomy" id="33524"/>
    <lineage>
        <taxon>Eukaryota</taxon>
        <taxon>Metazoa</taxon>
        <taxon>Chordata</taxon>
        <taxon>Craniata</taxon>
        <taxon>Vertebrata</taxon>
        <taxon>Euteleostomi</taxon>
        <taxon>Actinopterygii</taxon>
        <taxon>Neopterygii</taxon>
        <taxon>Teleostei</taxon>
        <taxon>Neoteleostei</taxon>
        <taxon>Acanthomorphata</taxon>
        <taxon>Ovalentaria</taxon>
        <taxon>Atherinomorphae</taxon>
        <taxon>Cyprinodontiformes</taxon>
        <taxon>Goodeidae</taxon>
        <taxon>Ilyodon</taxon>
    </lineage>
</organism>
<evidence type="ECO:0000313" key="2">
    <source>
        <dbReference type="Proteomes" id="UP001482620"/>
    </source>
</evidence>
<accession>A0ABV0UY11</accession>
<name>A0ABV0UY11_9TELE</name>
<dbReference type="EMBL" id="JAHRIQ010088226">
    <property type="protein sequence ID" value="MEQ2250065.1"/>
    <property type="molecule type" value="Genomic_DNA"/>
</dbReference>